<evidence type="ECO:0000313" key="2">
    <source>
        <dbReference type="EMBL" id="AOE44354.1"/>
    </source>
</evidence>
<evidence type="ECO:0000256" key="1">
    <source>
        <dbReference type="SAM" id="MobiDB-lite"/>
    </source>
</evidence>
<dbReference type="EMBL" id="KX557277">
    <property type="protein sequence ID" value="AOE44354.1"/>
    <property type="molecule type" value="Genomic_DNA"/>
</dbReference>
<feature type="compositionally biased region" description="Basic and acidic residues" evidence="1">
    <location>
        <begin position="13"/>
        <end position="28"/>
    </location>
</feature>
<dbReference type="Proteomes" id="UP000201149">
    <property type="component" value="Segment"/>
</dbReference>
<accession>A0A1B3B027</accession>
<sequence length="58" mass="6458">MPSVRWHRVPARSADRPPANRDPLRRPEAAQNGAYQQRSRTAETQSASVTLRTSTAVT</sequence>
<dbReference type="GeneID" id="29068979"/>
<evidence type="ECO:0000313" key="3">
    <source>
        <dbReference type="Proteomes" id="UP000201149"/>
    </source>
</evidence>
<protein>
    <submittedName>
        <fullName evidence="2">Uncharacterized protein</fullName>
    </submittedName>
</protein>
<dbReference type="KEGG" id="vg:29068979"/>
<feature type="region of interest" description="Disordered" evidence="1">
    <location>
        <begin position="1"/>
        <end position="58"/>
    </location>
</feature>
<keyword evidence="3" id="KW-1185">Reference proteome</keyword>
<organism evidence="2 3">
    <name type="scientific">Gordonia phage Eyre</name>
    <dbReference type="NCBI Taxonomy" id="1887646"/>
    <lineage>
        <taxon>Viruses</taxon>
        <taxon>Duplodnaviria</taxon>
        <taxon>Heunggongvirae</taxon>
        <taxon>Uroviricota</taxon>
        <taxon>Caudoviricetes</taxon>
        <taxon>Eyrevirus</taxon>
        <taxon>Eyrevirus eyre</taxon>
    </lineage>
</organism>
<gene>
    <name evidence="2" type="primary">74</name>
    <name evidence="2" type="ORF">SEA_EYRE_74</name>
</gene>
<proteinExistence type="predicted"/>
<name>A0A1B3B027_9CAUD</name>
<feature type="compositionally biased region" description="Basic residues" evidence="1">
    <location>
        <begin position="1"/>
        <end position="10"/>
    </location>
</feature>
<dbReference type="RefSeq" id="YP_009292465.1">
    <property type="nucleotide sequence ID" value="NC_031122.1"/>
</dbReference>
<feature type="compositionally biased region" description="Polar residues" evidence="1">
    <location>
        <begin position="33"/>
        <end position="58"/>
    </location>
</feature>
<reference evidence="3" key="1">
    <citation type="submission" date="2016-07" db="EMBL/GenBank/DDBJ databases">
        <authorList>
            <person name="Florea S."/>
            <person name="Webb J.S."/>
            <person name="Jaromczyk J."/>
            <person name="Schardl C.L."/>
        </authorList>
    </citation>
    <scope>NUCLEOTIDE SEQUENCE [LARGE SCALE GENOMIC DNA]</scope>
</reference>